<evidence type="ECO:0000313" key="2">
    <source>
        <dbReference type="Proteomes" id="UP000243250"/>
    </source>
</evidence>
<dbReference type="RefSeq" id="WP_089877003.1">
    <property type="nucleotide sequence ID" value="NZ_FOYS01000001.1"/>
</dbReference>
<gene>
    <name evidence="1" type="ORF">SAMN04488124_0837</name>
</gene>
<reference evidence="2" key="1">
    <citation type="submission" date="2016-10" db="EMBL/GenBank/DDBJ databases">
        <authorList>
            <person name="Varghese N."/>
            <person name="Submissions S."/>
        </authorList>
    </citation>
    <scope>NUCLEOTIDE SEQUENCE [LARGE SCALE GENOMIC DNA]</scope>
    <source>
        <strain evidence="2">CGMCC 1.8711</strain>
    </source>
</reference>
<evidence type="ECO:0008006" key="3">
    <source>
        <dbReference type="Google" id="ProtNLM"/>
    </source>
</evidence>
<dbReference type="InterPro" id="IPR049696">
    <property type="entry name" value="HVO_0649-like"/>
</dbReference>
<proteinExistence type="predicted"/>
<sequence length="66" mass="7266">MAVKGSLGGTPFDRLRERYDRTQMRCKECGFHDTEGGWTAATTGSKVTYEHTCPSCGYVDSVVITT</sequence>
<dbReference type="AlphaFoldDB" id="A0A1I6G417"/>
<accession>A0A1I6G417</accession>
<keyword evidence="2" id="KW-1185">Reference proteome</keyword>
<name>A0A1I6G417_9EURY</name>
<evidence type="ECO:0000313" key="1">
    <source>
        <dbReference type="EMBL" id="SFR36944.1"/>
    </source>
</evidence>
<dbReference type="EMBL" id="FOYS01000001">
    <property type="protein sequence ID" value="SFR36944.1"/>
    <property type="molecule type" value="Genomic_DNA"/>
</dbReference>
<protein>
    <recommendedName>
        <fullName evidence="3">Small CPxCG-related zinc finger protein</fullName>
    </recommendedName>
</protein>
<dbReference type="STRING" id="555875.SAMN04488124_0837"/>
<dbReference type="Proteomes" id="UP000243250">
    <property type="component" value="Unassembled WGS sequence"/>
</dbReference>
<dbReference type="OrthoDB" id="165303at2157"/>
<dbReference type="NCBIfam" id="NF041911">
    <property type="entry name" value="HVO_0649"/>
    <property type="match status" value="1"/>
</dbReference>
<organism evidence="1 2">
    <name type="scientific">Halogeometricum limi</name>
    <dbReference type="NCBI Taxonomy" id="555875"/>
    <lineage>
        <taxon>Archaea</taxon>
        <taxon>Methanobacteriati</taxon>
        <taxon>Methanobacteriota</taxon>
        <taxon>Stenosarchaea group</taxon>
        <taxon>Halobacteria</taxon>
        <taxon>Halobacteriales</taxon>
        <taxon>Haloferacaceae</taxon>
        <taxon>Halogeometricum</taxon>
    </lineage>
</organism>